<organism evidence="4 5">
    <name type="scientific">Dyella thiooxydans</name>
    <dbReference type="NCBI Taxonomy" id="445710"/>
    <lineage>
        <taxon>Bacteria</taxon>
        <taxon>Pseudomonadati</taxon>
        <taxon>Pseudomonadota</taxon>
        <taxon>Gammaproteobacteria</taxon>
        <taxon>Lysobacterales</taxon>
        <taxon>Rhodanobacteraceae</taxon>
        <taxon>Dyella</taxon>
    </lineage>
</organism>
<reference evidence="4 5" key="1">
    <citation type="submission" date="2016-02" db="EMBL/GenBank/DDBJ databases">
        <title>Complete genome sequencing and analysis of ATSB10, Dyella thiooxydans isolated from rhizosphere soil of sunflower (Helianthus annuus L.).</title>
        <authorList>
            <person name="Lee Y."/>
            <person name="Hwangbo K."/>
            <person name="Chung H."/>
            <person name="Yoo J."/>
            <person name="Kim K.Y."/>
            <person name="Sa T.M."/>
            <person name="Um Y."/>
            <person name="Madhaiyan M."/>
        </authorList>
    </citation>
    <scope>NUCLEOTIDE SEQUENCE [LARGE SCALE GENOMIC DNA]</scope>
    <source>
        <strain evidence="4 5">ATSB10</strain>
    </source>
</reference>
<keyword evidence="1" id="KW-0732">Signal</keyword>
<sequence length="423" mass="44535">MIAMNRRILAAGVLAGLFATSAFAGTHTLLPATPTDMVPVALQAAPAPMPATAAALAGVDIPRPHAEHQPVSVSWALPADAPVNPVPQPFARASREYWTDVSATEMQRGVELPLSAPGAVIRVSPGDPKGGRLEATGVTFRMNGQTLAGDRAASTVGDVASLRAAGMAVPDASLVMQLRPELGAGPVTLQAPNASGRYVVHVFEPKSPFTVTAKADRDDLLLGQRLHLDVAMKDGDRQRPLQAVGGFLRAPDGSTTLLDYHANTDGSFSTDVAPVQPSSTPGLWELHSFTIGDDGQGHAVRRDTTSVFAVATPDAKLDGTADTRRAGRHGIDIALGVTVDSASRFAVSGVLYGRDAKGRMVPGAFAQSAAWLKPGERRLVLRFDPSSVRGIGAPYELRDLRLQDQPAISLVERRALALRFDRP</sequence>
<dbReference type="PATRIC" id="fig|445710.3.peg.895"/>
<keyword evidence="5" id="KW-1185">Reference proteome</keyword>
<dbReference type="InterPro" id="IPR048295">
    <property type="entry name" value="DUF4785_C"/>
</dbReference>
<evidence type="ECO:0008006" key="6">
    <source>
        <dbReference type="Google" id="ProtNLM"/>
    </source>
</evidence>
<accession>A0A160MZZ8</accession>
<protein>
    <recommendedName>
        <fullName evidence="6">DUF4785 domain-containing protein</fullName>
    </recommendedName>
</protein>
<dbReference type="AlphaFoldDB" id="A0A160MZZ8"/>
<dbReference type="KEGG" id="dtx:ATSB10_08980"/>
<evidence type="ECO:0000313" key="4">
    <source>
        <dbReference type="EMBL" id="AND68352.1"/>
    </source>
</evidence>
<dbReference type="Pfam" id="PF20943">
    <property type="entry name" value="DUF4785_3rd"/>
    <property type="match status" value="1"/>
</dbReference>
<dbReference type="STRING" id="445710.ATSB10_08980"/>
<feature type="chain" id="PRO_5007818477" description="DUF4785 domain-containing protein" evidence="1">
    <location>
        <begin position="25"/>
        <end position="423"/>
    </location>
</feature>
<gene>
    <name evidence="4" type="ORF">ATSB10_08980</name>
</gene>
<dbReference type="Gene3D" id="2.60.40.3870">
    <property type="entry name" value="Uncharacterised protein PF16024, DUF4785"/>
    <property type="match status" value="1"/>
</dbReference>
<feature type="domain" description="DUF4785" evidence="2">
    <location>
        <begin position="64"/>
        <end position="204"/>
    </location>
</feature>
<dbReference type="Gene3D" id="2.60.120.1370">
    <property type="match status" value="1"/>
</dbReference>
<dbReference type="InterPro" id="IPR031979">
    <property type="entry name" value="DUF4785_N"/>
</dbReference>
<evidence type="ECO:0000313" key="5">
    <source>
        <dbReference type="Proteomes" id="UP000077255"/>
    </source>
</evidence>
<dbReference type="Pfam" id="PF16024">
    <property type="entry name" value="DUF4785_1st"/>
    <property type="match status" value="1"/>
</dbReference>
<evidence type="ECO:0000256" key="1">
    <source>
        <dbReference type="SAM" id="SignalP"/>
    </source>
</evidence>
<name>A0A160MZZ8_9GAMM</name>
<dbReference type="EMBL" id="CP014841">
    <property type="protein sequence ID" value="AND68352.1"/>
    <property type="molecule type" value="Genomic_DNA"/>
</dbReference>
<feature type="domain" description="DUF4785" evidence="3">
    <location>
        <begin position="315"/>
        <end position="418"/>
    </location>
</feature>
<feature type="signal peptide" evidence="1">
    <location>
        <begin position="1"/>
        <end position="24"/>
    </location>
</feature>
<evidence type="ECO:0000259" key="3">
    <source>
        <dbReference type="Pfam" id="PF20943"/>
    </source>
</evidence>
<proteinExistence type="predicted"/>
<dbReference type="OrthoDB" id="5935982at2"/>
<evidence type="ECO:0000259" key="2">
    <source>
        <dbReference type="Pfam" id="PF16024"/>
    </source>
</evidence>
<dbReference type="Proteomes" id="UP000077255">
    <property type="component" value="Chromosome"/>
</dbReference>